<dbReference type="EMBL" id="JAMWYS010000001">
    <property type="protein sequence ID" value="MCO4291268.1"/>
    <property type="molecule type" value="Genomic_DNA"/>
</dbReference>
<sequence>MKMIKRALNIVAALFLMAGFAYSQSINDARKAIEIEQYEKAKAILSMLAQNPATAAESHYYMGDVYLKTVEPDSAKVFFDKGVAANPQFALNYVGQGKLDILNKNFDSAKPLFDKAIALGQKEKDYRPYLETARAYVLAGEGGDAAALETAIGYIEQAKKIASKNAEVYTALGDAYLLKKDANNAIANYNKALDLDKNYLRAYVQQSLIYRGAQSYESSLAPLEKAISIDPNYGPAYRELAMLYYSSGQYAKAVDVYKNKYLALTDASCNSNTRYASILYLAKQYQAAYDEINLLMKTCQVKPVMYRLLAYSAYEIKKPKEALSAMNTFFTKQAESNLINTDYEYMAKILSDNKMDSLAISYLQKAIDKDPSRTDLYPMLGKMSYLSKQYPAAIKAYEGYFAKTEVKKQPVDYLYYGLAALYSDKYQKADSAFAKVIELSPTYIQGYSYRALANYKMDEGNKLGLAKPYYEKVIELGEVDKQKNMKVLLDAYRYMGDYSYSVLKDVAASKAYFNKVLELVPNDPQALDVLKALNSPGAKNK</sequence>
<comment type="caution">
    <text evidence="3">The sequence shown here is derived from an EMBL/GenBank/DDBJ whole genome shotgun (WGS) entry which is preliminary data.</text>
</comment>
<feature type="chain" id="PRO_5040909385" evidence="2">
    <location>
        <begin position="24"/>
        <end position="541"/>
    </location>
</feature>
<proteinExistence type="predicted"/>
<feature type="signal peptide" evidence="2">
    <location>
        <begin position="1"/>
        <end position="23"/>
    </location>
</feature>
<organism evidence="3 4">
    <name type="scientific">Solitalea agri</name>
    <dbReference type="NCBI Taxonomy" id="2953739"/>
    <lineage>
        <taxon>Bacteria</taxon>
        <taxon>Pseudomonadati</taxon>
        <taxon>Bacteroidota</taxon>
        <taxon>Sphingobacteriia</taxon>
        <taxon>Sphingobacteriales</taxon>
        <taxon>Sphingobacteriaceae</taxon>
        <taxon>Solitalea</taxon>
    </lineage>
</organism>
<feature type="repeat" description="TPR" evidence="1">
    <location>
        <begin position="56"/>
        <end position="89"/>
    </location>
</feature>
<dbReference type="InterPro" id="IPR011990">
    <property type="entry name" value="TPR-like_helical_dom_sf"/>
</dbReference>
<dbReference type="RefSeq" id="WP_252585392.1">
    <property type="nucleotide sequence ID" value="NZ_JAMWYS010000001.1"/>
</dbReference>
<feature type="repeat" description="TPR" evidence="1">
    <location>
        <begin position="166"/>
        <end position="199"/>
    </location>
</feature>
<dbReference type="Gene3D" id="1.25.40.10">
    <property type="entry name" value="Tetratricopeptide repeat domain"/>
    <property type="match status" value="2"/>
</dbReference>
<evidence type="ECO:0000313" key="4">
    <source>
        <dbReference type="Proteomes" id="UP001155182"/>
    </source>
</evidence>
<feature type="repeat" description="TPR" evidence="1">
    <location>
        <begin position="410"/>
        <end position="443"/>
    </location>
</feature>
<keyword evidence="4" id="KW-1185">Reference proteome</keyword>
<keyword evidence="1" id="KW-0802">TPR repeat</keyword>
<dbReference type="SUPFAM" id="SSF48452">
    <property type="entry name" value="TPR-like"/>
    <property type="match status" value="2"/>
</dbReference>
<gene>
    <name evidence="3" type="ORF">NF867_00135</name>
</gene>
<dbReference type="PROSITE" id="PS50005">
    <property type="entry name" value="TPR"/>
    <property type="match status" value="4"/>
</dbReference>
<dbReference type="SMART" id="SM00028">
    <property type="entry name" value="TPR"/>
    <property type="match status" value="9"/>
</dbReference>
<dbReference type="Pfam" id="PF13431">
    <property type="entry name" value="TPR_17"/>
    <property type="match status" value="1"/>
</dbReference>
<dbReference type="InterPro" id="IPR019734">
    <property type="entry name" value="TPR_rpt"/>
</dbReference>
<dbReference type="Proteomes" id="UP001155182">
    <property type="component" value="Unassembled WGS sequence"/>
</dbReference>
<evidence type="ECO:0000313" key="3">
    <source>
        <dbReference type="EMBL" id="MCO4291268.1"/>
    </source>
</evidence>
<feature type="repeat" description="TPR" evidence="1">
    <location>
        <begin position="200"/>
        <end position="233"/>
    </location>
</feature>
<dbReference type="PANTHER" id="PTHR12558">
    <property type="entry name" value="CELL DIVISION CYCLE 16,23,27"/>
    <property type="match status" value="1"/>
</dbReference>
<evidence type="ECO:0000256" key="2">
    <source>
        <dbReference type="SAM" id="SignalP"/>
    </source>
</evidence>
<accession>A0A9X2F5N8</accession>
<name>A0A9X2F5N8_9SPHI</name>
<keyword evidence="2" id="KW-0732">Signal</keyword>
<dbReference type="Pfam" id="PF13181">
    <property type="entry name" value="TPR_8"/>
    <property type="match status" value="1"/>
</dbReference>
<dbReference type="PANTHER" id="PTHR12558:SF13">
    <property type="entry name" value="CELL DIVISION CYCLE PROTEIN 27 HOMOLOG"/>
    <property type="match status" value="1"/>
</dbReference>
<protein>
    <submittedName>
        <fullName evidence="3">Tetratricopeptide repeat protein</fullName>
    </submittedName>
</protein>
<dbReference type="AlphaFoldDB" id="A0A9X2F5N8"/>
<reference evidence="3" key="1">
    <citation type="submission" date="2022-06" db="EMBL/GenBank/DDBJ databases">
        <title>Solitalea sp. MAHUQ-68 isolated from rhizospheric soil.</title>
        <authorList>
            <person name="Huq M.A."/>
        </authorList>
    </citation>
    <scope>NUCLEOTIDE SEQUENCE</scope>
    <source>
        <strain evidence="3">MAHUQ-68</strain>
    </source>
</reference>
<evidence type="ECO:0000256" key="1">
    <source>
        <dbReference type="PROSITE-ProRule" id="PRU00339"/>
    </source>
</evidence>